<name>A0A9N8Q0G8_CHRIL</name>
<protein>
    <recommendedName>
        <fullName evidence="1">MADF domain-containing protein</fullName>
    </recommendedName>
</protein>
<feature type="domain" description="MADF" evidence="1">
    <location>
        <begin position="10"/>
        <end position="103"/>
    </location>
</feature>
<dbReference type="SMART" id="SM00595">
    <property type="entry name" value="MADF"/>
    <property type="match status" value="1"/>
</dbReference>
<gene>
    <name evidence="2" type="ORF">CINC_LOCUS7248</name>
</gene>
<dbReference type="Pfam" id="PF10545">
    <property type="entry name" value="MADF_DNA_bdg"/>
    <property type="match status" value="1"/>
</dbReference>
<dbReference type="AlphaFoldDB" id="A0A9N8Q0G8"/>
<keyword evidence="3" id="KW-1185">Reference proteome</keyword>
<dbReference type="OrthoDB" id="6776070at2759"/>
<dbReference type="InterPro" id="IPR006578">
    <property type="entry name" value="MADF-dom"/>
</dbReference>
<dbReference type="PANTHER" id="PTHR21505:SF12">
    <property type="entry name" value="MADF DOMAIN-CONTAINING PROTEIN-RELATED"/>
    <property type="match status" value="1"/>
</dbReference>
<proteinExistence type="predicted"/>
<dbReference type="EMBL" id="LR824025">
    <property type="protein sequence ID" value="CAD0204943.1"/>
    <property type="molecule type" value="Genomic_DNA"/>
</dbReference>
<sequence length="132" mass="15855">MSWNNESELNFIEIYQMEPVLWDPQHKFHRDKKCLHDAWIRINEQTGYTVPKLKKKRDSLMATYRSHLRKIKNSFKSGAGLDEVYKPVWFAFNLMNSFLEQLCECKITRNTESQVFLSFLLNILFISNIYQK</sequence>
<evidence type="ECO:0000259" key="1">
    <source>
        <dbReference type="PROSITE" id="PS51029"/>
    </source>
</evidence>
<evidence type="ECO:0000313" key="3">
    <source>
        <dbReference type="Proteomes" id="UP001154114"/>
    </source>
</evidence>
<accession>A0A9N8Q0G8</accession>
<reference evidence="2" key="1">
    <citation type="submission" date="2021-12" db="EMBL/GenBank/DDBJ databases">
        <authorList>
            <person name="King R."/>
        </authorList>
    </citation>
    <scope>NUCLEOTIDE SEQUENCE</scope>
</reference>
<dbReference type="PROSITE" id="PS51029">
    <property type="entry name" value="MADF"/>
    <property type="match status" value="1"/>
</dbReference>
<dbReference type="PANTHER" id="PTHR21505">
    <property type="entry name" value="MADF DOMAIN-CONTAINING PROTEIN-RELATED"/>
    <property type="match status" value="1"/>
</dbReference>
<evidence type="ECO:0000313" key="2">
    <source>
        <dbReference type="EMBL" id="CAD0204943.1"/>
    </source>
</evidence>
<organism evidence="2 3">
    <name type="scientific">Chrysodeixis includens</name>
    <name type="common">Soybean looper</name>
    <name type="synonym">Pseudoplusia includens</name>
    <dbReference type="NCBI Taxonomy" id="689277"/>
    <lineage>
        <taxon>Eukaryota</taxon>
        <taxon>Metazoa</taxon>
        <taxon>Ecdysozoa</taxon>
        <taxon>Arthropoda</taxon>
        <taxon>Hexapoda</taxon>
        <taxon>Insecta</taxon>
        <taxon>Pterygota</taxon>
        <taxon>Neoptera</taxon>
        <taxon>Endopterygota</taxon>
        <taxon>Lepidoptera</taxon>
        <taxon>Glossata</taxon>
        <taxon>Ditrysia</taxon>
        <taxon>Noctuoidea</taxon>
        <taxon>Noctuidae</taxon>
        <taxon>Plusiinae</taxon>
        <taxon>Chrysodeixis</taxon>
    </lineage>
</organism>
<dbReference type="Proteomes" id="UP001154114">
    <property type="component" value="Chromosome 22"/>
</dbReference>